<dbReference type="InterPro" id="IPR022691">
    <property type="entry name" value="Tscrpt_elong_fac_GreA/B_N"/>
</dbReference>
<evidence type="ECO:0000313" key="12">
    <source>
        <dbReference type="EMBL" id="OGD86779.1"/>
    </source>
</evidence>
<dbReference type="SUPFAM" id="SSF54534">
    <property type="entry name" value="FKBP-like"/>
    <property type="match status" value="1"/>
</dbReference>
<evidence type="ECO:0000259" key="10">
    <source>
        <dbReference type="Pfam" id="PF01272"/>
    </source>
</evidence>
<dbReference type="GO" id="GO:0032784">
    <property type="term" value="P:regulation of DNA-templated transcription elongation"/>
    <property type="evidence" value="ECO:0007669"/>
    <property type="project" value="UniProtKB-UniRule"/>
</dbReference>
<evidence type="ECO:0000313" key="13">
    <source>
        <dbReference type="Proteomes" id="UP000176317"/>
    </source>
</evidence>
<gene>
    <name evidence="8" type="primary">greA</name>
    <name evidence="12" type="ORF">A2164_02895</name>
</gene>
<reference evidence="12 13" key="1">
    <citation type="journal article" date="2016" name="Nat. Commun.">
        <title>Thousands of microbial genomes shed light on interconnected biogeochemical processes in an aquifer system.</title>
        <authorList>
            <person name="Anantharaman K."/>
            <person name="Brown C.T."/>
            <person name="Hug L.A."/>
            <person name="Sharon I."/>
            <person name="Castelle C.J."/>
            <person name="Probst A.J."/>
            <person name="Thomas B.C."/>
            <person name="Singh A."/>
            <person name="Wilkins M.J."/>
            <person name="Karaoz U."/>
            <person name="Brodie E.L."/>
            <person name="Williams K.H."/>
            <person name="Hubbard S.S."/>
            <person name="Banfield J.F."/>
        </authorList>
    </citation>
    <scope>NUCLEOTIDE SEQUENCE [LARGE SCALE GENOMIC DNA]</scope>
</reference>
<evidence type="ECO:0000256" key="1">
    <source>
        <dbReference type="ARBA" id="ARBA00008213"/>
    </source>
</evidence>
<dbReference type="FunFam" id="1.10.287.180:FF:000001">
    <property type="entry name" value="Transcription elongation factor GreA"/>
    <property type="match status" value="1"/>
</dbReference>
<dbReference type="Pfam" id="PF03449">
    <property type="entry name" value="GreA_GreB_N"/>
    <property type="match status" value="1"/>
</dbReference>
<evidence type="ECO:0000256" key="3">
    <source>
        <dbReference type="ARBA" id="ARBA00023015"/>
    </source>
</evidence>
<comment type="function">
    <text evidence="6 8 9">Necessary for efficient RNA polymerase transcription elongation past template-encoded arresting sites. The arresting sites in DNA have the property of trapping a certain fraction of elongating RNA polymerases that pass through, resulting in locked ternary complexes. Cleavage of the nascent transcript by cleavage factors such as GreA or GreB allows the resumption of elongation from the new 3'terminus. GreA releases sequences of 2 to 3 nucleotides.</text>
</comment>
<dbReference type="Pfam" id="PF01272">
    <property type="entry name" value="GreA_GreB"/>
    <property type="match status" value="1"/>
</dbReference>
<organism evidence="12 13">
    <name type="scientific">Candidatus Curtissbacteria bacterium RBG_13_35_7</name>
    <dbReference type="NCBI Taxonomy" id="1797705"/>
    <lineage>
        <taxon>Bacteria</taxon>
        <taxon>Candidatus Curtissiibacteriota</taxon>
    </lineage>
</organism>
<dbReference type="GO" id="GO:0003746">
    <property type="term" value="F:translation elongation factor activity"/>
    <property type="evidence" value="ECO:0007669"/>
    <property type="project" value="UniProtKB-KW"/>
</dbReference>
<dbReference type="InterPro" id="IPR001437">
    <property type="entry name" value="Tscrpt_elong_fac_GreA/B_C"/>
</dbReference>
<protein>
    <recommendedName>
        <fullName evidence="2 8">Transcription elongation factor GreA</fullName>
    </recommendedName>
    <alternativeName>
        <fullName evidence="7 8">Transcript cleavage factor GreA</fullName>
    </alternativeName>
</protein>
<dbReference type="NCBIfam" id="NF001263">
    <property type="entry name" value="PRK00226.1-4"/>
    <property type="match status" value="1"/>
</dbReference>
<dbReference type="InterPro" id="IPR023459">
    <property type="entry name" value="Tscrpt_elong_fac_GreA/B_fam"/>
</dbReference>
<sequence length="156" mass="17442">MQHNIKKYILTQEGLNNLKNEYDELTRIKRPQIAKRIQRAREFGDLSENSEYDAAKEEQSLLEARIAQLETVLPKAQIIEQVTTTDFVVIGSKVVVEIEGQRDEFSIVGSMEANPAKKKISNESPVGAAMLGAKVGEVVDVVTPIICAQYKILEIK</sequence>
<dbReference type="AlphaFoldDB" id="A0A1F5G4L7"/>
<dbReference type="PANTHER" id="PTHR30437:SF4">
    <property type="entry name" value="TRANSCRIPTION ELONGATION FACTOR GREA"/>
    <property type="match status" value="1"/>
</dbReference>
<feature type="domain" description="Transcription elongation factor GreA/GreB C-terminal" evidence="10">
    <location>
        <begin position="84"/>
        <end position="156"/>
    </location>
</feature>
<dbReference type="GO" id="GO:0070063">
    <property type="term" value="F:RNA polymerase binding"/>
    <property type="evidence" value="ECO:0007669"/>
    <property type="project" value="InterPro"/>
</dbReference>
<dbReference type="HAMAP" id="MF_00105">
    <property type="entry name" value="GreA_GreB"/>
    <property type="match status" value="1"/>
</dbReference>
<dbReference type="Proteomes" id="UP000176317">
    <property type="component" value="Unassembled WGS sequence"/>
</dbReference>
<evidence type="ECO:0000259" key="11">
    <source>
        <dbReference type="Pfam" id="PF03449"/>
    </source>
</evidence>
<dbReference type="PANTHER" id="PTHR30437">
    <property type="entry name" value="TRANSCRIPTION ELONGATION FACTOR GREA"/>
    <property type="match status" value="1"/>
</dbReference>
<dbReference type="PIRSF" id="PIRSF006092">
    <property type="entry name" value="GreA_GreB"/>
    <property type="match status" value="1"/>
</dbReference>
<comment type="similarity">
    <text evidence="1 8 9">Belongs to the GreA/GreB family.</text>
</comment>
<dbReference type="InterPro" id="IPR018151">
    <property type="entry name" value="TF_GreA/GreB_CS"/>
</dbReference>
<keyword evidence="4 8" id="KW-0238">DNA-binding</keyword>
<dbReference type="GO" id="GO:0003677">
    <property type="term" value="F:DNA binding"/>
    <property type="evidence" value="ECO:0007669"/>
    <property type="project" value="UniProtKB-UniRule"/>
</dbReference>
<keyword evidence="12" id="KW-0251">Elongation factor</keyword>
<keyword evidence="5 8" id="KW-0804">Transcription</keyword>
<comment type="caution">
    <text evidence="12">The sequence shown here is derived from an EMBL/GenBank/DDBJ whole genome shotgun (WGS) entry which is preliminary data.</text>
</comment>
<dbReference type="SUPFAM" id="SSF46557">
    <property type="entry name" value="GreA transcript cleavage protein, N-terminal domain"/>
    <property type="match status" value="1"/>
</dbReference>
<dbReference type="Gene3D" id="3.10.50.30">
    <property type="entry name" value="Transcription elongation factor, GreA/GreB, C-terminal domain"/>
    <property type="match status" value="1"/>
</dbReference>
<keyword evidence="12" id="KW-0648">Protein biosynthesis</keyword>
<accession>A0A1F5G4L7</accession>
<evidence type="ECO:0000256" key="5">
    <source>
        <dbReference type="ARBA" id="ARBA00023163"/>
    </source>
</evidence>
<evidence type="ECO:0000256" key="9">
    <source>
        <dbReference type="RuleBase" id="RU000556"/>
    </source>
</evidence>
<dbReference type="InterPro" id="IPR036953">
    <property type="entry name" value="GreA/GreB_C_sf"/>
</dbReference>
<feature type="domain" description="Transcription elongation factor GreA/GreB N-terminal" evidence="11">
    <location>
        <begin position="9"/>
        <end position="78"/>
    </location>
</feature>
<dbReference type="PROSITE" id="PS00830">
    <property type="entry name" value="GREAB_2"/>
    <property type="match status" value="1"/>
</dbReference>
<keyword evidence="3 8" id="KW-0805">Transcription regulation</keyword>
<dbReference type="Gene3D" id="1.10.287.180">
    <property type="entry name" value="Transcription elongation factor, GreA/GreB, N-terminal domain"/>
    <property type="match status" value="1"/>
</dbReference>
<proteinExistence type="inferred from homology"/>
<evidence type="ECO:0000256" key="8">
    <source>
        <dbReference type="HAMAP-Rule" id="MF_00105"/>
    </source>
</evidence>
<evidence type="ECO:0000256" key="7">
    <source>
        <dbReference type="ARBA" id="ARBA00030776"/>
    </source>
</evidence>
<evidence type="ECO:0000256" key="6">
    <source>
        <dbReference type="ARBA" id="ARBA00024916"/>
    </source>
</evidence>
<dbReference type="GO" id="GO:0006354">
    <property type="term" value="P:DNA-templated transcription elongation"/>
    <property type="evidence" value="ECO:0007669"/>
    <property type="project" value="TreeGrafter"/>
</dbReference>
<dbReference type="InterPro" id="IPR028624">
    <property type="entry name" value="Tscrpt_elong_fac_GreA/B"/>
</dbReference>
<dbReference type="NCBIfam" id="TIGR01462">
    <property type="entry name" value="greA"/>
    <property type="match status" value="1"/>
</dbReference>
<evidence type="ECO:0000256" key="4">
    <source>
        <dbReference type="ARBA" id="ARBA00023125"/>
    </source>
</evidence>
<dbReference type="EMBL" id="MFAT01000017">
    <property type="protein sequence ID" value="OGD86779.1"/>
    <property type="molecule type" value="Genomic_DNA"/>
</dbReference>
<name>A0A1F5G4L7_9BACT</name>
<dbReference type="InterPro" id="IPR036805">
    <property type="entry name" value="Tscrpt_elong_fac_GreA/B_N_sf"/>
</dbReference>
<dbReference type="InterPro" id="IPR006359">
    <property type="entry name" value="Tscrpt_elong_fac_GreA"/>
</dbReference>
<evidence type="ECO:0000256" key="2">
    <source>
        <dbReference type="ARBA" id="ARBA00013729"/>
    </source>
</evidence>